<dbReference type="InterPro" id="IPR039420">
    <property type="entry name" value="WalR-like"/>
</dbReference>
<evidence type="ECO:0000256" key="1">
    <source>
        <dbReference type="ARBA" id="ARBA00022553"/>
    </source>
</evidence>
<dbReference type="PRINTS" id="PR00038">
    <property type="entry name" value="HTHLUXR"/>
</dbReference>
<dbReference type="SUPFAM" id="SSF46894">
    <property type="entry name" value="C-terminal effector domain of the bipartite response regulators"/>
    <property type="match status" value="1"/>
</dbReference>
<evidence type="ECO:0000256" key="5">
    <source>
        <dbReference type="PROSITE-ProRule" id="PRU00169"/>
    </source>
</evidence>
<keyword evidence="4" id="KW-0804">Transcription</keyword>
<comment type="caution">
    <text evidence="8">The sequence shown here is derived from an EMBL/GenBank/DDBJ whole genome shotgun (WGS) entry which is preliminary data.</text>
</comment>
<dbReference type="OrthoDB" id="9795108at2"/>
<feature type="domain" description="HTH luxR-type" evidence="6">
    <location>
        <begin position="148"/>
        <end position="214"/>
    </location>
</feature>
<reference evidence="8 9" key="1">
    <citation type="submission" date="2019-01" db="EMBL/GenBank/DDBJ databases">
        <title>Genome sequence of the Antarctic species Gelidibacter gilvus ACAM 158(T).</title>
        <authorList>
            <person name="Bowman J.P."/>
        </authorList>
    </citation>
    <scope>NUCLEOTIDE SEQUENCE [LARGE SCALE GENOMIC DNA]</scope>
    <source>
        <strain evidence="8 9">IC158</strain>
    </source>
</reference>
<dbReference type="CDD" id="cd17535">
    <property type="entry name" value="REC_NarL-like"/>
    <property type="match status" value="1"/>
</dbReference>
<dbReference type="GO" id="GO:0003677">
    <property type="term" value="F:DNA binding"/>
    <property type="evidence" value="ECO:0007669"/>
    <property type="project" value="UniProtKB-KW"/>
</dbReference>
<evidence type="ECO:0000313" key="9">
    <source>
        <dbReference type="Proteomes" id="UP000289792"/>
    </source>
</evidence>
<gene>
    <name evidence="8" type="ORF">ESZ48_15495</name>
</gene>
<dbReference type="PANTHER" id="PTHR43214:SF41">
    <property type="entry name" value="NITRATE_NITRITE RESPONSE REGULATOR PROTEIN NARP"/>
    <property type="match status" value="1"/>
</dbReference>
<sequence>MKTATPKKSTTIVIAEDHPIMLKGLKQELEQAGYQIIGTAENGMEAVGTITDLNPDIALLDIEMPLLNGFEVMAKCIDILNLKTRFIVMTYHKQKNFVLQAKNLGVHGYLLKEDSIEEIENCIATVLNGTVYYSKSLGTDLEANAESELKKLTLLTPSERKIIQLIAQDKNSTEISDMLCVSPRTIQKHRTNIIEKLNLDPAADNLIKWAKEFKGLD</sequence>
<dbReference type="SUPFAM" id="SSF52172">
    <property type="entry name" value="CheY-like"/>
    <property type="match status" value="1"/>
</dbReference>
<evidence type="ECO:0000259" key="6">
    <source>
        <dbReference type="PROSITE" id="PS50043"/>
    </source>
</evidence>
<dbReference type="EMBL" id="SDDZ01000012">
    <property type="protein sequence ID" value="RXJ45614.1"/>
    <property type="molecule type" value="Genomic_DNA"/>
</dbReference>
<evidence type="ECO:0000256" key="4">
    <source>
        <dbReference type="ARBA" id="ARBA00023163"/>
    </source>
</evidence>
<dbReference type="PANTHER" id="PTHR43214">
    <property type="entry name" value="TWO-COMPONENT RESPONSE REGULATOR"/>
    <property type="match status" value="1"/>
</dbReference>
<dbReference type="Pfam" id="PF00072">
    <property type="entry name" value="Response_reg"/>
    <property type="match status" value="1"/>
</dbReference>
<accession>A0A4Q0XEW7</accession>
<dbReference type="CDD" id="cd06170">
    <property type="entry name" value="LuxR_C_like"/>
    <property type="match status" value="1"/>
</dbReference>
<feature type="modified residue" description="4-aspartylphosphate" evidence="5">
    <location>
        <position position="61"/>
    </location>
</feature>
<keyword evidence="9" id="KW-1185">Reference proteome</keyword>
<name>A0A4Q0XEW7_9FLAO</name>
<keyword evidence="3" id="KW-0238">DNA-binding</keyword>
<dbReference type="InterPro" id="IPR058245">
    <property type="entry name" value="NreC/VraR/RcsB-like_REC"/>
</dbReference>
<keyword evidence="1 5" id="KW-0597">Phosphoprotein</keyword>
<organism evidence="8 9">
    <name type="scientific">Gelidibacter gilvus</name>
    <dbReference type="NCBI Taxonomy" id="59602"/>
    <lineage>
        <taxon>Bacteria</taxon>
        <taxon>Pseudomonadati</taxon>
        <taxon>Bacteroidota</taxon>
        <taxon>Flavobacteriia</taxon>
        <taxon>Flavobacteriales</taxon>
        <taxon>Flavobacteriaceae</taxon>
        <taxon>Gelidibacter</taxon>
    </lineage>
</organism>
<keyword evidence="2" id="KW-0805">Transcription regulation</keyword>
<evidence type="ECO:0000256" key="3">
    <source>
        <dbReference type="ARBA" id="ARBA00023125"/>
    </source>
</evidence>
<dbReference type="InterPro" id="IPR001789">
    <property type="entry name" value="Sig_transdc_resp-reg_receiver"/>
</dbReference>
<dbReference type="Proteomes" id="UP000289792">
    <property type="component" value="Unassembled WGS sequence"/>
</dbReference>
<evidence type="ECO:0000313" key="8">
    <source>
        <dbReference type="EMBL" id="RXJ45614.1"/>
    </source>
</evidence>
<evidence type="ECO:0000256" key="2">
    <source>
        <dbReference type="ARBA" id="ARBA00023015"/>
    </source>
</evidence>
<dbReference type="SMART" id="SM00421">
    <property type="entry name" value="HTH_LUXR"/>
    <property type="match status" value="1"/>
</dbReference>
<dbReference type="PROSITE" id="PS50110">
    <property type="entry name" value="RESPONSE_REGULATORY"/>
    <property type="match status" value="1"/>
</dbReference>
<dbReference type="Pfam" id="PF00196">
    <property type="entry name" value="GerE"/>
    <property type="match status" value="1"/>
</dbReference>
<dbReference type="AlphaFoldDB" id="A0A4Q0XEW7"/>
<dbReference type="RefSeq" id="WP_129018415.1">
    <property type="nucleotide sequence ID" value="NZ_SDDZ01000012.1"/>
</dbReference>
<protein>
    <submittedName>
        <fullName evidence="8">Response regulator transcription factor</fullName>
    </submittedName>
</protein>
<dbReference type="GO" id="GO:0006355">
    <property type="term" value="P:regulation of DNA-templated transcription"/>
    <property type="evidence" value="ECO:0007669"/>
    <property type="project" value="InterPro"/>
</dbReference>
<proteinExistence type="predicted"/>
<evidence type="ECO:0000259" key="7">
    <source>
        <dbReference type="PROSITE" id="PS50110"/>
    </source>
</evidence>
<dbReference type="Gene3D" id="3.40.50.2300">
    <property type="match status" value="1"/>
</dbReference>
<dbReference type="SMART" id="SM00448">
    <property type="entry name" value="REC"/>
    <property type="match status" value="1"/>
</dbReference>
<dbReference type="GO" id="GO:0000160">
    <property type="term" value="P:phosphorelay signal transduction system"/>
    <property type="evidence" value="ECO:0007669"/>
    <property type="project" value="InterPro"/>
</dbReference>
<dbReference type="InterPro" id="IPR011006">
    <property type="entry name" value="CheY-like_superfamily"/>
</dbReference>
<dbReference type="PROSITE" id="PS00622">
    <property type="entry name" value="HTH_LUXR_1"/>
    <property type="match status" value="1"/>
</dbReference>
<feature type="domain" description="Response regulatory" evidence="7">
    <location>
        <begin position="11"/>
        <end position="127"/>
    </location>
</feature>
<dbReference type="PROSITE" id="PS50043">
    <property type="entry name" value="HTH_LUXR_2"/>
    <property type="match status" value="1"/>
</dbReference>
<dbReference type="InterPro" id="IPR000792">
    <property type="entry name" value="Tscrpt_reg_LuxR_C"/>
</dbReference>
<dbReference type="InterPro" id="IPR016032">
    <property type="entry name" value="Sig_transdc_resp-reg_C-effctor"/>
</dbReference>